<evidence type="ECO:0000256" key="2">
    <source>
        <dbReference type="SAM" id="Phobius"/>
    </source>
</evidence>
<comment type="similarity">
    <text evidence="1">Belongs to the nematode receptor-like protein sre family.</text>
</comment>
<proteinExistence type="inferred from homology"/>
<accession>A0A0B1TL40</accession>
<dbReference type="PANTHER" id="PTHR23128:SF132">
    <property type="entry name" value="SERPENTINE RECEPTOR, CLASS E (EPSILON)-RELATED"/>
    <property type="match status" value="1"/>
</dbReference>
<organism evidence="3 4">
    <name type="scientific">Oesophagostomum dentatum</name>
    <name type="common">Nodular worm</name>
    <dbReference type="NCBI Taxonomy" id="61180"/>
    <lineage>
        <taxon>Eukaryota</taxon>
        <taxon>Metazoa</taxon>
        <taxon>Ecdysozoa</taxon>
        <taxon>Nematoda</taxon>
        <taxon>Chromadorea</taxon>
        <taxon>Rhabditida</taxon>
        <taxon>Rhabditina</taxon>
        <taxon>Rhabditomorpha</taxon>
        <taxon>Strongyloidea</taxon>
        <taxon>Strongylidae</taxon>
        <taxon>Oesophagostomum</taxon>
    </lineage>
</organism>
<keyword evidence="2" id="KW-1133">Transmembrane helix</keyword>
<gene>
    <name evidence="3" type="ORF">OESDEN_03213</name>
</gene>
<dbReference type="GO" id="GO:0007606">
    <property type="term" value="P:sensory perception of chemical stimulus"/>
    <property type="evidence" value="ECO:0007669"/>
    <property type="project" value="InterPro"/>
</dbReference>
<feature type="transmembrane region" description="Helical" evidence="2">
    <location>
        <begin position="109"/>
        <end position="133"/>
    </location>
</feature>
<keyword evidence="4" id="KW-1185">Reference proteome</keyword>
<dbReference type="OrthoDB" id="5877270at2759"/>
<evidence type="ECO:0000313" key="3">
    <source>
        <dbReference type="EMBL" id="KHJ96816.1"/>
    </source>
</evidence>
<keyword evidence="3" id="KW-0675">Receptor</keyword>
<dbReference type="EMBL" id="KN549581">
    <property type="protein sequence ID" value="KHJ96816.1"/>
    <property type="molecule type" value="Genomic_DNA"/>
</dbReference>
<reference evidence="3 4" key="1">
    <citation type="submission" date="2014-03" db="EMBL/GenBank/DDBJ databases">
        <title>Draft genome of the hookworm Oesophagostomum dentatum.</title>
        <authorList>
            <person name="Mitreva M."/>
        </authorList>
    </citation>
    <scope>NUCLEOTIDE SEQUENCE [LARGE SCALE GENOMIC DNA]</scope>
    <source>
        <strain evidence="3 4">OD-Hann</strain>
    </source>
</reference>
<evidence type="ECO:0000313" key="4">
    <source>
        <dbReference type="Proteomes" id="UP000053660"/>
    </source>
</evidence>
<feature type="transmembrane region" description="Helical" evidence="2">
    <location>
        <begin position="81"/>
        <end position="103"/>
    </location>
</feature>
<keyword evidence="2" id="KW-0472">Membrane</keyword>
<dbReference type="PANTHER" id="PTHR23128">
    <property type="entry name" value="SERPENTINE RECEPTOR, CLASS E (EPSILON)-RELATED"/>
    <property type="match status" value="1"/>
</dbReference>
<dbReference type="AlphaFoldDB" id="A0A0B1TL40"/>
<dbReference type="InterPro" id="IPR004151">
    <property type="entry name" value="7TM_GPCR_serpentine_rcpt_Sre"/>
</dbReference>
<dbReference type="Pfam" id="PF03125">
    <property type="entry name" value="Sre"/>
    <property type="match status" value="1"/>
</dbReference>
<protein>
    <submittedName>
        <fullName evidence="3">Sre G protein-coupled chemoreceptor</fullName>
    </submittedName>
</protein>
<evidence type="ECO:0000256" key="1">
    <source>
        <dbReference type="ARBA" id="ARBA00006803"/>
    </source>
</evidence>
<name>A0A0B1TL40_OESDE</name>
<dbReference type="GO" id="GO:0016020">
    <property type="term" value="C:membrane"/>
    <property type="evidence" value="ECO:0007669"/>
    <property type="project" value="InterPro"/>
</dbReference>
<feature type="transmembrane region" description="Helical" evidence="2">
    <location>
        <begin position="38"/>
        <end position="61"/>
    </location>
</feature>
<feature type="transmembrane region" description="Helical" evidence="2">
    <location>
        <begin position="210"/>
        <end position="231"/>
    </location>
</feature>
<keyword evidence="2" id="KW-0812">Transmembrane</keyword>
<feature type="transmembrane region" description="Helical" evidence="2">
    <location>
        <begin position="172"/>
        <end position="198"/>
    </location>
</feature>
<sequence length="287" mass="31979">MANLAVHLIAVTLSEVSRVLILFYEAGLVETRGSFDRVLFILFIVRFVFICMLLTLIPAVIAERTFASKYISDYESVHRSWISYLVNGTSLVISVIYYILIQLEGISGVYSLICLTVVCLLTMTLSSCAILMVHRSDLAKLRDISSETGRSTIHYTLSMKFQLAENVRVTKLLTCASVGFSVWGTVSCFLSATGFVILGEAHPVSQLLYAIVNVYIAVSLAVVVWISLAAIGELQRFLKGLSKHFCCLSRYANRRVIFPAIPIPHDPHVATEKYFSHLQSAWTTRIP</sequence>
<dbReference type="Proteomes" id="UP000053660">
    <property type="component" value="Unassembled WGS sequence"/>
</dbReference>